<gene>
    <name evidence="4" type="ORF">KDA27_19080</name>
</gene>
<name>A0A956NEZ7_UNCEI</name>
<keyword evidence="2" id="KW-0732">Signal</keyword>
<reference evidence="4" key="2">
    <citation type="journal article" date="2021" name="Microbiome">
        <title>Successional dynamics and alternative stable states in a saline activated sludge microbial community over 9 years.</title>
        <authorList>
            <person name="Wang Y."/>
            <person name="Ye J."/>
            <person name="Ju F."/>
            <person name="Liu L."/>
            <person name="Boyd J.A."/>
            <person name="Deng Y."/>
            <person name="Parks D.H."/>
            <person name="Jiang X."/>
            <person name="Yin X."/>
            <person name="Woodcroft B.J."/>
            <person name="Tyson G.W."/>
            <person name="Hugenholtz P."/>
            <person name="Polz M.F."/>
            <person name="Zhang T."/>
        </authorList>
    </citation>
    <scope>NUCLEOTIDE SEQUENCE</scope>
    <source>
        <strain evidence="4">HKST-UBA02</strain>
    </source>
</reference>
<evidence type="ECO:0000259" key="3">
    <source>
        <dbReference type="PROSITE" id="PS50990"/>
    </source>
</evidence>
<feature type="compositionally biased region" description="Polar residues" evidence="1">
    <location>
        <begin position="209"/>
        <end position="219"/>
    </location>
</feature>
<comment type="caution">
    <text evidence="4">The sequence shown here is derived from an EMBL/GenBank/DDBJ whole genome shotgun (WGS) entry which is preliminary data.</text>
</comment>
<dbReference type="SUPFAM" id="SSF48452">
    <property type="entry name" value="TPR-like"/>
    <property type="match status" value="1"/>
</dbReference>
<dbReference type="InterPro" id="IPR011990">
    <property type="entry name" value="TPR-like_helical_dom_sf"/>
</dbReference>
<dbReference type="PROSITE" id="PS50990">
    <property type="entry name" value="PEPTIDASE_C39"/>
    <property type="match status" value="1"/>
</dbReference>
<feature type="signal peptide" evidence="2">
    <location>
        <begin position="1"/>
        <end position="28"/>
    </location>
</feature>
<dbReference type="GO" id="GO:0008233">
    <property type="term" value="F:peptidase activity"/>
    <property type="evidence" value="ECO:0007669"/>
    <property type="project" value="InterPro"/>
</dbReference>
<accession>A0A956NEZ7</accession>
<dbReference type="EMBL" id="JAGQHS010000128">
    <property type="protein sequence ID" value="MCA9757903.1"/>
    <property type="molecule type" value="Genomic_DNA"/>
</dbReference>
<dbReference type="Gene3D" id="1.25.40.10">
    <property type="entry name" value="Tetratricopeptide repeat domain"/>
    <property type="match status" value="1"/>
</dbReference>
<evidence type="ECO:0000313" key="5">
    <source>
        <dbReference type="Proteomes" id="UP000739538"/>
    </source>
</evidence>
<protein>
    <submittedName>
        <fullName evidence="4">C39 family peptidase</fullName>
    </submittedName>
</protein>
<dbReference type="Proteomes" id="UP000739538">
    <property type="component" value="Unassembled WGS sequence"/>
</dbReference>
<dbReference type="Pfam" id="PF03412">
    <property type="entry name" value="Peptidase_C39"/>
    <property type="match status" value="1"/>
</dbReference>
<sequence>MRTLTPVTWLRCLLVLAFITTAVSSASAEDREANISSRGFVVPYVAQSARLCGGACLAMVMRYWGETGVTAETFDAALDAGEKGMTARSLTLAARAQGFDAWPWYATPDQIQHHLSLGRPVILLIDAGASTLHYVVVTSWNSSAVTFHDPAVGPARARPTQDFVDAWEASQCWAVLLLPSGSPDEPSSCEFSTDIPPSEQLSTDERSTRGLSTDELSTQAHSSDDSSIDASCADLVRRAVSLAGAGQRDEARELLELAHGRCPDEVAPLRELAGLAFLENDWTEAATFARDALHRDPGDSLCLRLLGGSRYLARDVDGALAAWNRLGEPRLDLVQVEGSHDVRYRPIADRVGLDHGHVMSSRSFQLARRRVGEIPALGRSRVSLRPFDGGMAQVDVVVAEKPVIPLRTVDVLRVGTRAALRHEVAVPIASPTGNGELWTARGRWTEERPLVELTLVMPSPRWTGVWRVEGLWERQAYASDDLLGGSDAIIRETRRRTALSYSDWISPNLRASLGAAVERWDGGERRVGVEPEFLVRAAQDRLAVTAGGALYLPRTGGDDGAVRVGRLLVEWRSGARGTWSSRAGIEAVSANAPHALWPGAGVGRSRAGLLRAHPLLRDDVVTGPVFGTTVWNSGVERRVAGWNGGLLSTEVALFLDAAGAVGKDTADDARWQTDAGVELRLGDLGGSDPVRLDLARGLRDGRWAVSLSWVAAD</sequence>
<reference evidence="4" key="1">
    <citation type="submission" date="2020-04" db="EMBL/GenBank/DDBJ databases">
        <authorList>
            <person name="Zhang T."/>
        </authorList>
    </citation>
    <scope>NUCLEOTIDE SEQUENCE</scope>
    <source>
        <strain evidence="4">HKST-UBA02</strain>
    </source>
</reference>
<dbReference type="InterPro" id="IPR005074">
    <property type="entry name" value="Peptidase_C39"/>
</dbReference>
<feature type="chain" id="PRO_5037246069" evidence="2">
    <location>
        <begin position="29"/>
        <end position="713"/>
    </location>
</feature>
<dbReference type="GO" id="GO:0005524">
    <property type="term" value="F:ATP binding"/>
    <property type="evidence" value="ECO:0007669"/>
    <property type="project" value="InterPro"/>
</dbReference>
<evidence type="ECO:0000256" key="1">
    <source>
        <dbReference type="SAM" id="MobiDB-lite"/>
    </source>
</evidence>
<dbReference type="Gene3D" id="3.90.70.10">
    <property type="entry name" value="Cysteine proteinases"/>
    <property type="match status" value="1"/>
</dbReference>
<evidence type="ECO:0000256" key="2">
    <source>
        <dbReference type="SAM" id="SignalP"/>
    </source>
</evidence>
<dbReference type="GO" id="GO:0006508">
    <property type="term" value="P:proteolysis"/>
    <property type="evidence" value="ECO:0007669"/>
    <property type="project" value="InterPro"/>
</dbReference>
<dbReference type="GO" id="GO:0016020">
    <property type="term" value="C:membrane"/>
    <property type="evidence" value="ECO:0007669"/>
    <property type="project" value="InterPro"/>
</dbReference>
<dbReference type="AlphaFoldDB" id="A0A956NEZ7"/>
<feature type="domain" description="Peptidase C39" evidence="3">
    <location>
        <begin position="47"/>
        <end position="174"/>
    </location>
</feature>
<proteinExistence type="predicted"/>
<organism evidence="4 5">
    <name type="scientific">Eiseniibacteriota bacterium</name>
    <dbReference type="NCBI Taxonomy" id="2212470"/>
    <lineage>
        <taxon>Bacteria</taxon>
        <taxon>Candidatus Eiseniibacteriota</taxon>
    </lineage>
</organism>
<evidence type="ECO:0000313" key="4">
    <source>
        <dbReference type="EMBL" id="MCA9757903.1"/>
    </source>
</evidence>
<feature type="region of interest" description="Disordered" evidence="1">
    <location>
        <begin position="185"/>
        <end position="227"/>
    </location>
</feature>